<dbReference type="EMBL" id="JAFBEV010000003">
    <property type="protein sequence ID" value="MBM7657012.1"/>
    <property type="molecule type" value="Genomic_DNA"/>
</dbReference>
<dbReference type="InterPro" id="IPR002347">
    <property type="entry name" value="SDR_fam"/>
</dbReference>
<dbReference type="SUPFAM" id="SSF51735">
    <property type="entry name" value="NAD(P)-binding Rossmann-fold domains"/>
    <property type="match status" value="1"/>
</dbReference>
<protein>
    <submittedName>
        <fullName evidence="2">3-oxoacyl-[acyl-carrier protein] reductase</fullName>
        <ecNumber evidence="2">1.1.1.100</ecNumber>
    </submittedName>
</protein>
<dbReference type="Proteomes" id="UP000823201">
    <property type="component" value="Unassembled WGS sequence"/>
</dbReference>
<evidence type="ECO:0000313" key="2">
    <source>
        <dbReference type="EMBL" id="MBM7657012.1"/>
    </source>
</evidence>
<dbReference type="PANTHER" id="PTHR42879">
    <property type="entry name" value="3-OXOACYL-(ACYL-CARRIER-PROTEIN) REDUCTASE"/>
    <property type="match status" value="1"/>
</dbReference>
<dbReference type="EC" id="1.1.1.100" evidence="2"/>
<evidence type="ECO:0000313" key="3">
    <source>
        <dbReference type="Proteomes" id="UP000823201"/>
    </source>
</evidence>
<dbReference type="InterPro" id="IPR036291">
    <property type="entry name" value="NAD(P)-bd_dom_sf"/>
</dbReference>
<keyword evidence="3" id="KW-1185">Reference proteome</keyword>
<dbReference type="PRINTS" id="PR00081">
    <property type="entry name" value="GDHRDH"/>
</dbReference>
<sequence length="242" mass="25551">MQRILVTGASGAIGQAIARRLAASGASLYLHFNTAEQKARTLADDLATQYPNQDFLCIQANLARSEGVSALLKQLAFTVDGLVYNCGKSDVGLFQDVPASALQQAVQLALISPFQIAQRLIDPMISARFGRIIFISSIWGLTGAAVEVLYSMVKGGQISLVKALAKETASSGITVNAVAPGAVDTPMLSCYSAEELKQVAEEIPAGRLAQPDEIAAAVQFLVSRDAAYINGQVLSVNGAWYC</sequence>
<organism evidence="2 3">
    <name type="scientific">Sporolactobacillus spathodeae</name>
    <dbReference type="NCBI Taxonomy" id="1465502"/>
    <lineage>
        <taxon>Bacteria</taxon>
        <taxon>Bacillati</taxon>
        <taxon>Bacillota</taxon>
        <taxon>Bacilli</taxon>
        <taxon>Bacillales</taxon>
        <taxon>Sporolactobacillaceae</taxon>
        <taxon>Sporolactobacillus</taxon>
    </lineage>
</organism>
<keyword evidence="2" id="KW-0560">Oxidoreductase</keyword>
<gene>
    <name evidence="2" type="ORF">JOC27_000453</name>
</gene>
<dbReference type="PANTHER" id="PTHR42879:SF2">
    <property type="entry name" value="3-OXOACYL-[ACYL-CARRIER-PROTEIN] REDUCTASE FABG"/>
    <property type="match status" value="1"/>
</dbReference>
<dbReference type="NCBIfam" id="NF047420">
    <property type="entry name" value="EF_P_mod_YmfI"/>
    <property type="match status" value="1"/>
</dbReference>
<dbReference type="GO" id="GO:0004316">
    <property type="term" value="F:3-oxoacyl-[acyl-carrier-protein] reductase (NADPH) activity"/>
    <property type="evidence" value="ECO:0007669"/>
    <property type="project" value="UniProtKB-EC"/>
</dbReference>
<dbReference type="Pfam" id="PF13561">
    <property type="entry name" value="adh_short_C2"/>
    <property type="match status" value="1"/>
</dbReference>
<dbReference type="RefSeq" id="WP_205005377.1">
    <property type="nucleotide sequence ID" value="NZ_CBCRXA010000003.1"/>
</dbReference>
<evidence type="ECO:0000256" key="1">
    <source>
        <dbReference type="ARBA" id="ARBA00006484"/>
    </source>
</evidence>
<dbReference type="Gene3D" id="3.40.50.720">
    <property type="entry name" value="NAD(P)-binding Rossmann-like Domain"/>
    <property type="match status" value="1"/>
</dbReference>
<comment type="caution">
    <text evidence="2">The sequence shown here is derived from an EMBL/GenBank/DDBJ whole genome shotgun (WGS) entry which is preliminary data.</text>
</comment>
<accession>A0ABS2Q7Q4</accession>
<proteinExistence type="inferred from homology"/>
<comment type="similarity">
    <text evidence="1">Belongs to the short-chain dehydrogenases/reductases (SDR) family.</text>
</comment>
<name>A0ABS2Q7Q4_9BACL</name>
<reference evidence="2 3" key="1">
    <citation type="submission" date="2021-01" db="EMBL/GenBank/DDBJ databases">
        <title>Genomic Encyclopedia of Type Strains, Phase IV (KMG-IV): sequencing the most valuable type-strain genomes for metagenomic binning, comparative biology and taxonomic classification.</title>
        <authorList>
            <person name="Goeker M."/>
        </authorList>
    </citation>
    <scope>NUCLEOTIDE SEQUENCE [LARGE SCALE GENOMIC DNA]</scope>
    <source>
        <strain evidence="2 3">DSM 100968</strain>
    </source>
</reference>
<dbReference type="InterPro" id="IPR050259">
    <property type="entry name" value="SDR"/>
</dbReference>